<name>A0ABV5J1Q1_9BACT</name>
<comment type="caution">
    <text evidence="1">The sequence shown here is derived from an EMBL/GenBank/DDBJ whole genome shotgun (WGS) entry which is preliminary data.</text>
</comment>
<evidence type="ECO:0000313" key="1">
    <source>
        <dbReference type="EMBL" id="MFB9210741.1"/>
    </source>
</evidence>
<dbReference type="Pfam" id="PF05258">
    <property type="entry name" value="DciA"/>
    <property type="match status" value="1"/>
</dbReference>
<protein>
    <submittedName>
        <fullName evidence="1">DUF721 domain-containing protein</fullName>
    </submittedName>
</protein>
<keyword evidence="2" id="KW-1185">Reference proteome</keyword>
<dbReference type="EMBL" id="JBHMEW010000008">
    <property type="protein sequence ID" value="MFB9210741.1"/>
    <property type="molecule type" value="Genomic_DNA"/>
</dbReference>
<sequence>MSRYKDKFSRKKDITPLKEAFEDLLQAYKLKDRFNERKVVSAWGELMGRSIANRTSQLFVREKKLYVKLTSGPIKKELMMNKSKVLQIIEDKFGKETIEDIIFL</sequence>
<evidence type="ECO:0000313" key="2">
    <source>
        <dbReference type="Proteomes" id="UP001589654"/>
    </source>
</evidence>
<proteinExistence type="predicted"/>
<organism evidence="1 2">
    <name type="scientific">Echinicola jeungdonensis</name>
    <dbReference type="NCBI Taxonomy" id="709343"/>
    <lineage>
        <taxon>Bacteria</taxon>
        <taxon>Pseudomonadati</taxon>
        <taxon>Bacteroidota</taxon>
        <taxon>Cytophagia</taxon>
        <taxon>Cytophagales</taxon>
        <taxon>Cyclobacteriaceae</taxon>
        <taxon>Echinicola</taxon>
    </lineage>
</organism>
<dbReference type="PANTHER" id="PTHR36456">
    <property type="entry name" value="UPF0232 PROTEIN SCO3875"/>
    <property type="match status" value="1"/>
</dbReference>
<gene>
    <name evidence="1" type="ORF">ACFFUR_02920</name>
</gene>
<dbReference type="Proteomes" id="UP001589654">
    <property type="component" value="Unassembled WGS sequence"/>
</dbReference>
<accession>A0ABV5J1Q1</accession>
<dbReference type="InterPro" id="IPR007922">
    <property type="entry name" value="DciA-like"/>
</dbReference>
<reference evidence="1 2" key="1">
    <citation type="submission" date="2024-09" db="EMBL/GenBank/DDBJ databases">
        <authorList>
            <person name="Sun Q."/>
            <person name="Mori K."/>
        </authorList>
    </citation>
    <scope>NUCLEOTIDE SEQUENCE [LARGE SCALE GENOMIC DNA]</scope>
    <source>
        <strain evidence="1 2">CECT 7682</strain>
    </source>
</reference>
<dbReference type="RefSeq" id="WP_290246985.1">
    <property type="nucleotide sequence ID" value="NZ_JAUFQT010000001.1"/>
</dbReference>
<dbReference type="PANTHER" id="PTHR36456:SF1">
    <property type="entry name" value="UPF0232 PROTEIN SCO3875"/>
    <property type="match status" value="1"/>
</dbReference>